<evidence type="ECO:0000256" key="2">
    <source>
        <dbReference type="ARBA" id="ARBA00008072"/>
    </source>
</evidence>
<dbReference type="Gene3D" id="3.90.180.10">
    <property type="entry name" value="Medium-chain alcohol dehydrogenases, catalytic domain"/>
    <property type="match status" value="1"/>
</dbReference>
<keyword evidence="3" id="KW-0479">Metal-binding</keyword>
<accession>L9WL14</accession>
<keyword evidence="4" id="KW-0862">Zinc</keyword>
<dbReference type="InterPro" id="IPR036291">
    <property type="entry name" value="NAD(P)-bd_dom_sf"/>
</dbReference>
<organism evidence="7 8">
    <name type="scientific">Natronolimnohabitans innermongolicus JCM 12255</name>
    <dbReference type="NCBI Taxonomy" id="1227499"/>
    <lineage>
        <taxon>Archaea</taxon>
        <taxon>Methanobacteriati</taxon>
        <taxon>Methanobacteriota</taxon>
        <taxon>Stenosarchaea group</taxon>
        <taxon>Halobacteria</taxon>
        <taxon>Halobacteriales</taxon>
        <taxon>Natrialbaceae</taxon>
        <taxon>Natronolimnohabitans</taxon>
    </lineage>
</organism>
<feature type="domain" description="Alcohol dehydrogenase-like C-terminal" evidence="6">
    <location>
        <begin position="2"/>
        <end position="131"/>
    </location>
</feature>
<keyword evidence="8" id="KW-1185">Reference proteome</keyword>
<sequence length="176" mass="18597">MGVFSSLVARAAGADVVVTGLPDDAVRLETLSDLDIETVTINSDTGEPSPEALCGRYATRNGFDVAVDATGVESGVGTAIEATRDGGTIVVIGIPSTPVTINMAELVRSEIDLRTSHGSVTEDFFRALELLRSPDALPIDSIVDPADPRRPNDAFESFVRAETVKPLLDIDELQTV</sequence>
<evidence type="ECO:0000256" key="5">
    <source>
        <dbReference type="ARBA" id="ARBA00023002"/>
    </source>
</evidence>
<keyword evidence="5" id="KW-0560">Oxidoreductase</keyword>
<name>L9WL14_9EURY</name>
<dbReference type="SUPFAM" id="SSF51735">
    <property type="entry name" value="NAD(P)-binding Rossmann-fold domains"/>
    <property type="match status" value="1"/>
</dbReference>
<evidence type="ECO:0000256" key="4">
    <source>
        <dbReference type="ARBA" id="ARBA00022833"/>
    </source>
</evidence>
<proteinExistence type="inferred from homology"/>
<reference evidence="7 8" key="1">
    <citation type="journal article" date="2014" name="PLoS Genet.">
        <title>Phylogenetically driven sequencing of extremely halophilic archaea reveals strategies for static and dynamic osmo-response.</title>
        <authorList>
            <person name="Becker E.A."/>
            <person name="Seitzer P.M."/>
            <person name="Tritt A."/>
            <person name="Larsen D."/>
            <person name="Krusor M."/>
            <person name="Yao A.I."/>
            <person name="Wu D."/>
            <person name="Madern D."/>
            <person name="Eisen J.A."/>
            <person name="Darling A.E."/>
            <person name="Facciotti M.T."/>
        </authorList>
    </citation>
    <scope>NUCLEOTIDE SEQUENCE [LARGE SCALE GENOMIC DNA]</scope>
    <source>
        <strain evidence="7 8">JCM 12255</strain>
    </source>
</reference>
<dbReference type="PANTHER" id="PTHR43350:SF2">
    <property type="entry name" value="GROES-LIKE ZINC-BINDING ALCOHOL DEHYDROGENASE FAMILY PROTEIN"/>
    <property type="match status" value="1"/>
</dbReference>
<comment type="similarity">
    <text evidence="2">Belongs to the zinc-containing alcohol dehydrogenase family.</text>
</comment>
<dbReference type="InterPro" id="IPR013149">
    <property type="entry name" value="ADH-like_C"/>
</dbReference>
<dbReference type="GO" id="GO:0046872">
    <property type="term" value="F:metal ion binding"/>
    <property type="evidence" value="ECO:0007669"/>
    <property type="project" value="UniProtKB-KW"/>
</dbReference>
<dbReference type="eggNOG" id="arCOG01459">
    <property type="taxonomic scope" value="Archaea"/>
</dbReference>
<dbReference type="AlphaFoldDB" id="L9WL14"/>
<comment type="caution">
    <text evidence="7">The sequence shown here is derived from an EMBL/GenBank/DDBJ whole genome shotgun (WGS) entry which is preliminary data.</text>
</comment>
<dbReference type="GO" id="GO:0016491">
    <property type="term" value="F:oxidoreductase activity"/>
    <property type="evidence" value="ECO:0007669"/>
    <property type="project" value="UniProtKB-KW"/>
</dbReference>
<dbReference type="Pfam" id="PF00107">
    <property type="entry name" value="ADH_zinc_N"/>
    <property type="match status" value="1"/>
</dbReference>
<evidence type="ECO:0000256" key="1">
    <source>
        <dbReference type="ARBA" id="ARBA00001947"/>
    </source>
</evidence>
<evidence type="ECO:0000313" key="8">
    <source>
        <dbReference type="Proteomes" id="UP000011602"/>
    </source>
</evidence>
<protein>
    <submittedName>
        <fullName evidence="7">L-threonine 3-dehydrogenase</fullName>
    </submittedName>
</protein>
<comment type="cofactor">
    <cofactor evidence="1">
        <name>Zn(2+)</name>
        <dbReference type="ChEBI" id="CHEBI:29105"/>
    </cofactor>
</comment>
<gene>
    <name evidence="7" type="ORF">C493_19346</name>
</gene>
<dbReference type="PANTHER" id="PTHR43350">
    <property type="entry name" value="NAD-DEPENDENT ALCOHOL DEHYDROGENASE"/>
    <property type="match status" value="1"/>
</dbReference>
<dbReference type="STRING" id="1227499.C493_19346"/>
<evidence type="ECO:0000313" key="7">
    <source>
        <dbReference type="EMBL" id="ELY50154.1"/>
    </source>
</evidence>
<evidence type="ECO:0000259" key="6">
    <source>
        <dbReference type="Pfam" id="PF00107"/>
    </source>
</evidence>
<dbReference type="EMBL" id="AOHZ01000088">
    <property type="protein sequence ID" value="ELY50154.1"/>
    <property type="molecule type" value="Genomic_DNA"/>
</dbReference>
<dbReference type="Proteomes" id="UP000011602">
    <property type="component" value="Unassembled WGS sequence"/>
</dbReference>
<dbReference type="Gene3D" id="3.40.50.720">
    <property type="entry name" value="NAD(P)-binding Rossmann-like Domain"/>
    <property type="match status" value="1"/>
</dbReference>
<evidence type="ECO:0000256" key="3">
    <source>
        <dbReference type="ARBA" id="ARBA00022723"/>
    </source>
</evidence>